<feature type="transmembrane region" description="Helical" evidence="1">
    <location>
        <begin position="119"/>
        <end position="142"/>
    </location>
</feature>
<name>L8H2R3_ACACF</name>
<dbReference type="AlphaFoldDB" id="L8H2R3"/>
<evidence type="ECO:0000256" key="1">
    <source>
        <dbReference type="SAM" id="Phobius"/>
    </source>
</evidence>
<dbReference type="VEuPathDB" id="AmoebaDB:ACA1_269690"/>
<dbReference type="Proteomes" id="UP000011083">
    <property type="component" value="Unassembled WGS sequence"/>
</dbReference>
<accession>L8H2R3</accession>
<proteinExistence type="predicted"/>
<feature type="transmembrane region" description="Helical" evidence="1">
    <location>
        <begin position="190"/>
        <end position="211"/>
    </location>
</feature>
<gene>
    <name evidence="2" type="ORF">ACA1_269690</name>
</gene>
<keyword evidence="1" id="KW-0812">Transmembrane</keyword>
<protein>
    <submittedName>
        <fullName evidence="2">Uncharacterized protein</fullName>
    </submittedName>
</protein>
<sequence>MWVRLGALALLVLVVCTSVFFIVVSFDCNIVLDRSLTDCHGSHLNEVFAGRVVPILQYVLHIACCCEFLWLARGMLCWPWTHIRRVYANAGLHMTEAVMWCCTAAAMADRAWAVGLEDAAYDVLAVAVVSVFLNSLCTSYAAHMNLASFTTLHDDYDDDEERNPFAYAANAERASVAEHGDAMLTLVRCLFVHNAALFLANTSYVVAMIMVSEDGGGHEHGALGRRVLVLLGLYVVWYRGSQSTFWFNKHNFPHANVMLPRYDGAAVRSPHSSGLQRLHLST</sequence>
<evidence type="ECO:0000313" key="3">
    <source>
        <dbReference type="Proteomes" id="UP000011083"/>
    </source>
</evidence>
<reference evidence="2 3" key="1">
    <citation type="journal article" date="2013" name="Genome Biol.">
        <title>Genome of Acanthamoeba castellanii highlights extensive lateral gene transfer and early evolution of tyrosine kinase signaling.</title>
        <authorList>
            <person name="Clarke M."/>
            <person name="Lohan A.J."/>
            <person name="Liu B."/>
            <person name="Lagkouvardos I."/>
            <person name="Roy S."/>
            <person name="Zafar N."/>
            <person name="Bertelli C."/>
            <person name="Schilde C."/>
            <person name="Kianianmomeni A."/>
            <person name="Burglin T.R."/>
            <person name="Frech C."/>
            <person name="Turcotte B."/>
            <person name="Kopec K.O."/>
            <person name="Synnott J.M."/>
            <person name="Choo C."/>
            <person name="Paponov I."/>
            <person name="Finkler A."/>
            <person name="Soon Heng Tan C."/>
            <person name="Hutchins A.P."/>
            <person name="Weinmeier T."/>
            <person name="Rattei T."/>
            <person name="Chu J.S."/>
            <person name="Gimenez G."/>
            <person name="Irimia M."/>
            <person name="Rigden D.J."/>
            <person name="Fitzpatrick D.A."/>
            <person name="Lorenzo-Morales J."/>
            <person name="Bateman A."/>
            <person name="Chiu C.H."/>
            <person name="Tang P."/>
            <person name="Hegemann P."/>
            <person name="Fromm H."/>
            <person name="Raoult D."/>
            <person name="Greub G."/>
            <person name="Miranda-Saavedra D."/>
            <person name="Chen N."/>
            <person name="Nash P."/>
            <person name="Ginger M.L."/>
            <person name="Horn M."/>
            <person name="Schaap P."/>
            <person name="Caler L."/>
            <person name="Loftus B."/>
        </authorList>
    </citation>
    <scope>NUCLEOTIDE SEQUENCE [LARGE SCALE GENOMIC DNA]</scope>
    <source>
        <strain evidence="2 3">Neff</strain>
    </source>
</reference>
<dbReference type="GeneID" id="14920312"/>
<keyword evidence="3" id="KW-1185">Reference proteome</keyword>
<dbReference type="RefSeq" id="XP_004341613.1">
    <property type="nucleotide sequence ID" value="XM_004341565.1"/>
</dbReference>
<dbReference type="KEGG" id="acan:ACA1_269690"/>
<feature type="transmembrane region" description="Helical" evidence="1">
    <location>
        <begin position="223"/>
        <end position="240"/>
    </location>
</feature>
<feature type="transmembrane region" description="Helical" evidence="1">
    <location>
        <begin position="86"/>
        <end position="107"/>
    </location>
</feature>
<keyword evidence="1" id="KW-0472">Membrane</keyword>
<organism evidence="2 3">
    <name type="scientific">Acanthamoeba castellanii (strain ATCC 30010 / Neff)</name>
    <dbReference type="NCBI Taxonomy" id="1257118"/>
    <lineage>
        <taxon>Eukaryota</taxon>
        <taxon>Amoebozoa</taxon>
        <taxon>Discosea</taxon>
        <taxon>Longamoebia</taxon>
        <taxon>Centramoebida</taxon>
        <taxon>Acanthamoebidae</taxon>
        <taxon>Acanthamoeba</taxon>
    </lineage>
</organism>
<evidence type="ECO:0000313" key="2">
    <source>
        <dbReference type="EMBL" id="ELR19527.1"/>
    </source>
</evidence>
<keyword evidence="1" id="KW-1133">Transmembrane helix</keyword>
<dbReference type="EMBL" id="KB007933">
    <property type="protein sequence ID" value="ELR19527.1"/>
    <property type="molecule type" value="Genomic_DNA"/>
</dbReference>
<feature type="transmembrane region" description="Helical" evidence="1">
    <location>
        <begin position="55"/>
        <end position="74"/>
    </location>
</feature>